<dbReference type="EMBL" id="GGEC01066892">
    <property type="protein sequence ID" value="MBX47376.1"/>
    <property type="molecule type" value="Transcribed_RNA"/>
</dbReference>
<evidence type="ECO:0000313" key="1">
    <source>
        <dbReference type="EMBL" id="MBX47376.1"/>
    </source>
</evidence>
<sequence>MTLFTEAWQRYWRQPTIIWRMTIVWGITKQSVISTNAYSVTI</sequence>
<dbReference type="AlphaFoldDB" id="A0A2P2NXX7"/>
<reference evidence="1" key="1">
    <citation type="submission" date="2018-02" db="EMBL/GenBank/DDBJ databases">
        <title>Rhizophora mucronata_Transcriptome.</title>
        <authorList>
            <person name="Meera S.P."/>
            <person name="Sreeshan A."/>
            <person name="Augustine A."/>
        </authorList>
    </citation>
    <scope>NUCLEOTIDE SEQUENCE</scope>
    <source>
        <tissue evidence="1">Leaf</tissue>
    </source>
</reference>
<proteinExistence type="predicted"/>
<organism evidence="1">
    <name type="scientific">Rhizophora mucronata</name>
    <name type="common">Asiatic mangrove</name>
    <dbReference type="NCBI Taxonomy" id="61149"/>
    <lineage>
        <taxon>Eukaryota</taxon>
        <taxon>Viridiplantae</taxon>
        <taxon>Streptophyta</taxon>
        <taxon>Embryophyta</taxon>
        <taxon>Tracheophyta</taxon>
        <taxon>Spermatophyta</taxon>
        <taxon>Magnoliopsida</taxon>
        <taxon>eudicotyledons</taxon>
        <taxon>Gunneridae</taxon>
        <taxon>Pentapetalae</taxon>
        <taxon>rosids</taxon>
        <taxon>fabids</taxon>
        <taxon>Malpighiales</taxon>
        <taxon>Rhizophoraceae</taxon>
        <taxon>Rhizophora</taxon>
    </lineage>
</organism>
<accession>A0A2P2NXX7</accession>
<protein>
    <submittedName>
        <fullName evidence="1">Uncharacterized protein</fullName>
    </submittedName>
</protein>
<name>A0A2P2NXX7_RHIMU</name>